<organism evidence="1 2">
    <name type="scientific">Mycena pura</name>
    <dbReference type="NCBI Taxonomy" id="153505"/>
    <lineage>
        <taxon>Eukaryota</taxon>
        <taxon>Fungi</taxon>
        <taxon>Dikarya</taxon>
        <taxon>Basidiomycota</taxon>
        <taxon>Agaricomycotina</taxon>
        <taxon>Agaricomycetes</taxon>
        <taxon>Agaricomycetidae</taxon>
        <taxon>Agaricales</taxon>
        <taxon>Marasmiineae</taxon>
        <taxon>Mycenaceae</taxon>
        <taxon>Mycena</taxon>
    </lineage>
</organism>
<dbReference type="EMBL" id="JARJCW010000063">
    <property type="protein sequence ID" value="KAJ7200360.1"/>
    <property type="molecule type" value="Genomic_DNA"/>
</dbReference>
<sequence length="278" mass="30705">MHVDVIVPLAVNPVSHHDIRAGESSFPNSSTALTDHPYYGLFVIDLVVMYSVTLLIDTNPSKNYSHKHTGTYPTQWAAASHTQASARRTLFHCAQEYVVPHTQGKGVTHARDFVKAGLAVVLPTISRTSLWPFVRHNVFLARACKKNTRVEIHLSFKLFEVSHQLQLPPGAAEILPPLATDCRQVWAALLSRCRPHVTLPPLCRPSLPNHTARGTPGLKARAPTSQKSDITYISEHAVREGVSLMVFCQDRLVLKDKSKTRTYSGEGQASGVPVPTER</sequence>
<evidence type="ECO:0000313" key="1">
    <source>
        <dbReference type="EMBL" id="KAJ7200360.1"/>
    </source>
</evidence>
<comment type="caution">
    <text evidence="1">The sequence shown here is derived from an EMBL/GenBank/DDBJ whole genome shotgun (WGS) entry which is preliminary data.</text>
</comment>
<gene>
    <name evidence="1" type="ORF">GGX14DRAFT_400711</name>
</gene>
<dbReference type="Proteomes" id="UP001219525">
    <property type="component" value="Unassembled WGS sequence"/>
</dbReference>
<accession>A0AAD6V2D5</accession>
<evidence type="ECO:0000313" key="2">
    <source>
        <dbReference type="Proteomes" id="UP001219525"/>
    </source>
</evidence>
<keyword evidence="2" id="KW-1185">Reference proteome</keyword>
<proteinExistence type="predicted"/>
<dbReference type="AlphaFoldDB" id="A0AAD6V2D5"/>
<protein>
    <submittedName>
        <fullName evidence="1">Uncharacterized protein</fullName>
    </submittedName>
</protein>
<reference evidence="1" key="1">
    <citation type="submission" date="2023-03" db="EMBL/GenBank/DDBJ databases">
        <title>Massive genome expansion in bonnet fungi (Mycena s.s.) driven by repeated elements and novel gene families across ecological guilds.</title>
        <authorList>
            <consortium name="Lawrence Berkeley National Laboratory"/>
            <person name="Harder C.B."/>
            <person name="Miyauchi S."/>
            <person name="Viragh M."/>
            <person name="Kuo A."/>
            <person name="Thoen E."/>
            <person name="Andreopoulos B."/>
            <person name="Lu D."/>
            <person name="Skrede I."/>
            <person name="Drula E."/>
            <person name="Henrissat B."/>
            <person name="Morin E."/>
            <person name="Kohler A."/>
            <person name="Barry K."/>
            <person name="LaButti K."/>
            <person name="Morin E."/>
            <person name="Salamov A."/>
            <person name="Lipzen A."/>
            <person name="Mereny Z."/>
            <person name="Hegedus B."/>
            <person name="Baldrian P."/>
            <person name="Stursova M."/>
            <person name="Weitz H."/>
            <person name="Taylor A."/>
            <person name="Grigoriev I.V."/>
            <person name="Nagy L.G."/>
            <person name="Martin F."/>
            <person name="Kauserud H."/>
        </authorList>
    </citation>
    <scope>NUCLEOTIDE SEQUENCE</scope>
    <source>
        <strain evidence="1">9144</strain>
    </source>
</reference>
<name>A0AAD6V2D5_9AGAR</name>